<keyword evidence="5 14" id="KW-0436">Ligase</keyword>
<keyword evidence="7 14" id="KW-0547">Nucleotide-binding</keyword>
<dbReference type="GO" id="GO:0005737">
    <property type="term" value="C:cytoplasm"/>
    <property type="evidence" value="ECO:0007669"/>
    <property type="project" value="UniProtKB-SubCell"/>
</dbReference>
<evidence type="ECO:0000256" key="6">
    <source>
        <dbReference type="ARBA" id="ARBA00022618"/>
    </source>
</evidence>
<evidence type="ECO:0000256" key="4">
    <source>
        <dbReference type="ARBA" id="ARBA00022490"/>
    </source>
</evidence>
<dbReference type="Gene3D" id="3.90.190.20">
    <property type="entry name" value="Mur ligase, C-terminal domain"/>
    <property type="match status" value="1"/>
</dbReference>
<dbReference type="SUPFAM" id="SSF53623">
    <property type="entry name" value="MurD-like peptide ligases, catalytic domain"/>
    <property type="match status" value="1"/>
</dbReference>
<dbReference type="Pfam" id="PF08245">
    <property type="entry name" value="Mur_ligase_M"/>
    <property type="match status" value="1"/>
</dbReference>
<comment type="pathway">
    <text evidence="2 14">Cell wall biogenesis; peptidoglycan biosynthesis.</text>
</comment>
<dbReference type="InterPro" id="IPR036565">
    <property type="entry name" value="Mur-like_cat_sf"/>
</dbReference>
<dbReference type="GO" id="GO:0008360">
    <property type="term" value="P:regulation of cell shape"/>
    <property type="evidence" value="ECO:0007669"/>
    <property type="project" value="UniProtKB-KW"/>
</dbReference>
<evidence type="ECO:0000259" key="16">
    <source>
        <dbReference type="Pfam" id="PF02875"/>
    </source>
</evidence>
<dbReference type="Pfam" id="PF01225">
    <property type="entry name" value="Mur_ligase"/>
    <property type="match status" value="1"/>
</dbReference>
<evidence type="ECO:0000259" key="15">
    <source>
        <dbReference type="Pfam" id="PF01225"/>
    </source>
</evidence>
<dbReference type="GO" id="GO:0009252">
    <property type="term" value="P:peptidoglycan biosynthetic process"/>
    <property type="evidence" value="ECO:0007669"/>
    <property type="project" value="UniProtKB-UniRule"/>
</dbReference>
<dbReference type="InterPro" id="IPR013221">
    <property type="entry name" value="Mur_ligase_cen"/>
</dbReference>
<dbReference type="HAMAP" id="MF_00046">
    <property type="entry name" value="MurC"/>
    <property type="match status" value="1"/>
</dbReference>
<gene>
    <name evidence="14" type="primary">murC</name>
    <name evidence="18" type="ORF">SAMN05443377_10188</name>
</gene>
<dbReference type="GO" id="GO:0071555">
    <property type="term" value="P:cell wall organization"/>
    <property type="evidence" value="ECO:0007669"/>
    <property type="project" value="UniProtKB-KW"/>
</dbReference>
<sequence length="481" mass="51225">MTLLEPVPLVVPERLGAVHFLAMGGSGMSGVALAYHERGVPVSGCDQVDSPTLRQLGAEGILSWTGHDAAHLQSVDTVVVSSAIRHDNVELAEARRRGLRVWHRSAALAALMLGHDTVSVAGTHGKTTTTSMIATMATVAGAEPSYVIGSPLASTGQSAHIGTGRPFVVEADESDGSFLQYPTRIAVITNIEADHLDNWGTASRYAEGFERFAKSGDVEAVVIDADDPGAQELAERLRDSPARGRTVISYGENPRADVRLRQIVVEGMHASAQLDFEGRTHELHLTVPGRHNLWNAAGAFAAGRLLGLPAEDLLRGASAFTGNLRRFQPVGHVQLPDGRLSVFDDYAHHPTEIRAALSAARRAVRGGRLVACFQPHLYSRTQEFAQEFGRALALADLAVVTDVYGAREDPLPGVTGQLVADAARAAGIETHYVADKTRLPAELARLVRGKDLLMTLGAGDITLVGPMLVRQLGGFVAGSRR</sequence>
<keyword evidence="8 14" id="KW-0067">ATP-binding</keyword>
<dbReference type="EMBL" id="FOGZ01000001">
    <property type="protein sequence ID" value="SER48356.1"/>
    <property type="molecule type" value="Genomic_DNA"/>
</dbReference>
<keyword evidence="4 14" id="KW-0963">Cytoplasm</keyword>
<dbReference type="GO" id="GO:0008763">
    <property type="term" value="F:UDP-N-acetylmuramate-L-alanine ligase activity"/>
    <property type="evidence" value="ECO:0007669"/>
    <property type="project" value="UniProtKB-UniRule"/>
</dbReference>
<protein>
    <recommendedName>
        <fullName evidence="3 14">UDP-N-acetylmuramate--L-alanine ligase</fullName>
        <ecNumber evidence="3 14">6.3.2.8</ecNumber>
    </recommendedName>
    <alternativeName>
        <fullName evidence="14">UDP-N-acetylmuramoyl-L-alanine synthetase</fullName>
    </alternativeName>
</protein>
<dbReference type="GO" id="GO:0005524">
    <property type="term" value="F:ATP binding"/>
    <property type="evidence" value="ECO:0007669"/>
    <property type="project" value="UniProtKB-UniRule"/>
</dbReference>
<evidence type="ECO:0000313" key="19">
    <source>
        <dbReference type="Proteomes" id="UP000198815"/>
    </source>
</evidence>
<evidence type="ECO:0000256" key="8">
    <source>
        <dbReference type="ARBA" id="ARBA00022840"/>
    </source>
</evidence>
<keyword evidence="10 14" id="KW-0573">Peptidoglycan synthesis</keyword>
<keyword evidence="11 14" id="KW-0131">Cell cycle</keyword>
<organism evidence="18 19">
    <name type="scientific">Propionibacterium cyclohexanicum</name>
    <dbReference type="NCBI Taxonomy" id="64702"/>
    <lineage>
        <taxon>Bacteria</taxon>
        <taxon>Bacillati</taxon>
        <taxon>Actinomycetota</taxon>
        <taxon>Actinomycetes</taxon>
        <taxon>Propionibacteriales</taxon>
        <taxon>Propionibacteriaceae</taxon>
        <taxon>Propionibacterium</taxon>
    </lineage>
</organism>
<evidence type="ECO:0000259" key="17">
    <source>
        <dbReference type="Pfam" id="PF08245"/>
    </source>
</evidence>
<dbReference type="NCBIfam" id="TIGR01082">
    <property type="entry name" value="murC"/>
    <property type="match status" value="1"/>
</dbReference>
<dbReference type="SUPFAM" id="SSF51984">
    <property type="entry name" value="MurCD N-terminal domain"/>
    <property type="match status" value="1"/>
</dbReference>
<comment type="catalytic activity">
    <reaction evidence="13 14">
        <text>UDP-N-acetyl-alpha-D-muramate + L-alanine + ATP = UDP-N-acetyl-alpha-D-muramoyl-L-alanine + ADP + phosphate + H(+)</text>
        <dbReference type="Rhea" id="RHEA:23372"/>
        <dbReference type="ChEBI" id="CHEBI:15378"/>
        <dbReference type="ChEBI" id="CHEBI:30616"/>
        <dbReference type="ChEBI" id="CHEBI:43474"/>
        <dbReference type="ChEBI" id="CHEBI:57972"/>
        <dbReference type="ChEBI" id="CHEBI:70757"/>
        <dbReference type="ChEBI" id="CHEBI:83898"/>
        <dbReference type="ChEBI" id="CHEBI:456216"/>
        <dbReference type="EC" id="6.3.2.8"/>
    </reaction>
</comment>
<keyword evidence="19" id="KW-1185">Reference proteome</keyword>
<feature type="domain" description="Mur ligase C-terminal" evidence="16">
    <location>
        <begin position="325"/>
        <end position="459"/>
    </location>
</feature>
<evidence type="ECO:0000256" key="14">
    <source>
        <dbReference type="HAMAP-Rule" id="MF_00046"/>
    </source>
</evidence>
<reference evidence="18 19" key="1">
    <citation type="submission" date="2016-10" db="EMBL/GenBank/DDBJ databases">
        <authorList>
            <person name="de Groot N.N."/>
        </authorList>
    </citation>
    <scope>NUCLEOTIDE SEQUENCE [LARGE SCALE GENOMIC DNA]</scope>
    <source>
        <strain evidence="18 19">DSM 16859</strain>
    </source>
</reference>
<dbReference type="InterPro" id="IPR036615">
    <property type="entry name" value="Mur_ligase_C_dom_sf"/>
</dbReference>
<evidence type="ECO:0000256" key="7">
    <source>
        <dbReference type="ARBA" id="ARBA00022741"/>
    </source>
</evidence>
<evidence type="ECO:0000256" key="10">
    <source>
        <dbReference type="ARBA" id="ARBA00022984"/>
    </source>
</evidence>
<dbReference type="Gene3D" id="3.40.1190.10">
    <property type="entry name" value="Mur-like, catalytic domain"/>
    <property type="match status" value="1"/>
</dbReference>
<dbReference type="Gene3D" id="3.40.50.720">
    <property type="entry name" value="NAD(P)-binding Rossmann-like Domain"/>
    <property type="match status" value="1"/>
</dbReference>
<evidence type="ECO:0000256" key="1">
    <source>
        <dbReference type="ARBA" id="ARBA00004496"/>
    </source>
</evidence>
<dbReference type="PANTHER" id="PTHR43445:SF3">
    <property type="entry name" value="UDP-N-ACETYLMURAMATE--L-ALANINE LIGASE"/>
    <property type="match status" value="1"/>
</dbReference>
<comment type="subcellular location">
    <subcellularLocation>
        <location evidence="1 14">Cytoplasm</location>
    </subcellularLocation>
</comment>
<dbReference type="STRING" id="64702.SAMN05443377_10188"/>
<feature type="domain" description="Mur ligase central" evidence="17">
    <location>
        <begin position="120"/>
        <end position="302"/>
    </location>
</feature>
<name>A0A1H9PJ80_9ACTN</name>
<dbReference type="UniPathway" id="UPA00219"/>
<evidence type="ECO:0000256" key="12">
    <source>
        <dbReference type="ARBA" id="ARBA00023316"/>
    </source>
</evidence>
<dbReference type="Proteomes" id="UP000198815">
    <property type="component" value="Unassembled WGS sequence"/>
</dbReference>
<dbReference type="OrthoDB" id="9804126at2"/>
<evidence type="ECO:0000256" key="2">
    <source>
        <dbReference type="ARBA" id="ARBA00004752"/>
    </source>
</evidence>
<comment type="function">
    <text evidence="14">Cell wall formation.</text>
</comment>
<dbReference type="AlphaFoldDB" id="A0A1H9PJ80"/>
<evidence type="ECO:0000256" key="13">
    <source>
        <dbReference type="ARBA" id="ARBA00047833"/>
    </source>
</evidence>
<evidence type="ECO:0000256" key="3">
    <source>
        <dbReference type="ARBA" id="ARBA00012211"/>
    </source>
</evidence>
<comment type="similarity">
    <text evidence="14">Belongs to the MurCDEF family.</text>
</comment>
<keyword evidence="9 14" id="KW-0133">Cell shape</keyword>
<dbReference type="SUPFAM" id="SSF53244">
    <property type="entry name" value="MurD-like peptide ligases, peptide-binding domain"/>
    <property type="match status" value="1"/>
</dbReference>
<feature type="domain" description="Mur ligase N-terminal catalytic" evidence="15">
    <location>
        <begin position="18"/>
        <end position="113"/>
    </location>
</feature>
<keyword evidence="6 14" id="KW-0132">Cell division</keyword>
<evidence type="ECO:0000313" key="18">
    <source>
        <dbReference type="EMBL" id="SER48356.1"/>
    </source>
</evidence>
<dbReference type="InterPro" id="IPR005758">
    <property type="entry name" value="UDP-N-AcMur_Ala_ligase_MurC"/>
</dbReference>
<feature type="binding site" evidence="14">
    <location>
        <begin position="122"/>
        <end position="128"/>
    </location>
    <ligand>
        <name>ATP</name>
        <dbReference type="ChEBI" id="CHEBI:30616"/>
    </ligand>
</feature>
<dbReference type="RefSeq" id="WP_091966546.1">
    <property type="nucleotide sequence ID" value="NZ_FOGZ01000001.1"/>
</dbReference>
<evidence type="ECO:0000256" key="11">
    <source>
        <dbReference type="ARBA" id="ARBA00023306"/>
    </source>
</evidence>
<dbReference type="InterPro" id="IPR050061">
    <property type="entry name" value="MurCDEF_pg_biosynth"/>
</dbReference>
<proteinExistence type="inferred from homology"/>
<dbReference type="InterPro" id="IPR000713">
    <property type="entry name" value="Mur_ligase_N"/>
</dbReference>
<dbReference type="EC" id="6.3.2.8" evidence="3 14"/>
<dbReference type="InterPro" id="IPR004101">
    <property type="entry name" value="Mur_ligase_C"/>
</dbReference>
<accession>A0A1H9PJ80</accession>
<dbReference type="GO" id="GO:0051301">
    <property type="term" value="P:cell division"/>
    <property type="evidence" value="ECO:0007669"/>
    <property type="project" value="UniProtKB-KW"/>
</dbReference>
<dbReference type="Pfam" id="PF02875">
    <property type="entry name" value="Mur_ligase_C"/>
    <property type="match status" value="1"/>
</dbReference>
<dbReference type="PANTHER" id="PTHR43445">
    <property type="entry name" value="UDP-N-ACETYLMURAMATE--L-ALANINE LIGASE-RELATED"/>
    <property type="match status" value="1"/>
</dbReference>
<evidence type="ECO:0000256" key="9">
    <source>
        <dbReference type="ARBA" id="ARBA00022960"/>
    </source>
</evidence>
<evidence type="ECO:0000256" key="5">
    <source>
        <dbReference type="ARBA" id="ARBA00022598"/>
    </source>
</evidence>
<keyword evidence="12 14" id="KW-0961">Cell wall biogenesis/degradation</keyword>